<dbReference type="Gene3D" id="1.10.10.10">
    <property type="entry name" value="Winged helix-like DNA-binding domain superfamily/Winged helix DNA-binding domain"/>
    <property type="match status" value="1"/>
</dbReference>
<dbReference type="CDD" id="cd08432">
    <property type="entry name" value="PBP2_GcdR_TrpI_HvrB_AmpR_like"/>
    <property type="match status" value="1"/>
</dbReference>
<reference evidence="6 7" key="1">
    <citation type="submission" date="2024-03" db="EMBL/GenBank/DDBJ databases">
        <title>Novel species of the genus Variovorax.</title>
        <authorList>
            <person name="Liu Q."/>
            <person name="Xin Y.-H."/>
        </authorList>
    </citation>
    <scope>NUCLEOTIDE SEQUENCE [LARGE SCALE GENOMIC DNA]</scope>
    <source>
        <strain evidence="6 7">KACC 18899</strain>
    </source>
</reference>
<protein>
    <submittedName>
        <fullName evidence="6">LysR substrate-binding domain-containing protein</fullName>
    </submittedName>
</protein>
<dbReference type="InterPro" id="IPR000847">
    <property type="entry name" value="LysR_HTH_N"/>
</dbReference>
<name>A0ABU8VIH6_9BURK</name>
<proteinExistence type="inferred from homology"/>
<evidence type="ECO:0000259" key="5">
    <source>
        <dbReference type="PROSITE" id="PS50931"/>
    </source>
</evidence>
<gene>
    <name evidence="6" type="ORF">WKW77_18615</name>
</gene>
<dbReference type="PANTHER" id="PTHR30537">
    <property type="entry name" value="HTH-TYPE TRANSCRIPTIONAL REGULATOR"/>
    <property type="match status" value="1"/>
</dbReference>
<evidence type="ECO:0000256" key="4">
    <source>
        <dbReference type="ARBA" id="ARBA00023163"/>
    </source>
</evidence>
<dbReference type="InterPro" id="IPR005119">
    <property type="entry name" value="LysR_subst-bd"/>
</dbReference>
<dbReference type="Pfam" id="PF03466">
    <property type="entry name" value="LysR_substrate"/>
    <property type="match status" value="1"/>
</dbReference>
<comment type="similarity">
    <text evidence="1">Belongs to the LysR transcriptional regulatory family.</text>
</comment>
<keyword evidence="7" id="KW-1185">Reference proteome</keyword>
<keyword evidence="4" id="KW-0804">Transcription</keyword>
<dbReference type="Proteomes" id="UP001365846">
    <property type="component" value="Unassembled WGS sequence"/>
</dbReference>
<dbReference type="SUPFAM" id="SSF46785">
    <property type="entry name" value="Winged helix' DNA-binding domain"/>
    <property type="match status" value="1"/>
</dbReference>
<evidence type="ECO:0000256" key="2">
    <source>
        <dbReference type="ARBA" id="ARBA00023015"/>
    </source>
</evidence>
<accession>A0ABU8VIH6</accession>
<dbReference type="RefSeq" id="WP_340358339.1">
    <property type="nucleotide sequence ID" value="NZ_JBBKZU010000007.1"/>
</dbReference>
<dbReference type="EMBL" id="JBBKZU010000007">
    <property type="protein sequence ID" value="MEJ8813106.1"/>
    <property type="molecule type" value="Genomic_DNA"/>
</dbReference>
<dbReference type="InterPro" id="IPR036390">
    <property type="entry name" value="WH_DNA-bd_sf"/>
</dbReference>
<sequence length="325" mass="36816">MRRRCPTISELNAFVVSARHASFSKAAKELFVTQSAISRHIAELESYLGHPLFIRSRNGLALTHIGETYLKQVRPAVQALEGATTQVMSTAKHAHLLNLSVAPTFAANWLLCRLEAFRALNADISINFVRYHTIDSLEASPDHDASIQYGYGDWAIAEATYLIGKETSVVCSPRYRTQFKIRHFADLKDCTLLQHNEIPLAWEDWFIAYAGEHKSARIGPGFNLFNLVIQAAVSGLGVALVPTCLVNDALASGQLIEPFEQRFESSLGYYLCAPNRRSNMESYERFGEWLHHECRHADRTREPFTEEELRERQRCRYCQAAPARK</sequence>
<dbReference type="Pfam" id="PF00126">
    <property type="entry name" value="HTH_1"/>
    <property type="match status" value="1"/>
</dbReference>
<dbReference type="PROSITE" id="PS50931">
    <property type="entry name" value="HTH_LYSR"/>
    <property type="match status" value="1"/>
</dbReference>
<evidence type="ECO:0000313" key="6">
    <source>
        <dbReference type="EMBL" id="MEJ8813106.1"/>
    </source>
</evidence>
<feature type="domain" description="HTH lysR-type" evidence="5">
    <location>
        <begin position="6"/>
        <end position="63"/>
    </location>
</feature>
<dbReference type="InterPro" id="IPR058163">
    <property type="entry name" value="LysR-type_TF_proteobact-type"/>
</dbReference>
<dbReference type="PANTHER" id="PTHR30537:SF26">
    <property type="entry name" value="GLYCINE CLEAVAGE SYSTEM TRANSCRIPTIONAL ACTIVATOR"/>
    <property type="match status" value="1"/>
</dbReference>
<dbReference type="Gene3D" id="3.40.190.10">
    <property type="entry name" value="Periplasmic binding protein-like II"/>
    <property type="match status" value="2"/>
</dbReference>
<evidence type="ECO:0000313" key="7">
    <source>
        <dbReference type="Proteomes" id="UP001365846"/>
    </source>
</evidence>
<dbReference type="InterPro" id="IPR036388">
    <property type="entry name" value="WH-like_DNA-bd_sf"/>
</dbReference>
<dbReference type="SUPFAM" id="SSF53850">
    <property type="entry name" value="Periplasmic binding protein-like II"/>
    <property type="match status" value="1"/>
</dbReference>
<organism evidence="6 7">
    <name type="scientific">Variovorax ureilyticus</name>
    <dbReference type="NCBI Taxonomy" id="1836198"/>
    <lineage>
        <taxon>Bacteria</taxon>
        <taxon>Pseudomonadati</taxon>
        <taxon>Pseudomonadota</taxon>
        <taxon>Betaproteobacteria</taxon>
        <taxon>Burkholderiales</taxon>
        <taxon>Comamonadaceae</taxon>
        <taxon>Variovorax</taxon>
    </lineage>
</organism>
<evidence type="ECO:0000256" key="3">
    <source>
        <dbReference type="ARBA" id="ARBA00023125"/>
    </source>
</evidence>
<dbReference type="PRINTS" id="PR00039">
    <property type="entry name" value="HTHLYSR"/>
</dbReference>
<keyword evidence="2" id="KW-0805">Transcription regulation</keyword>
<comment type="caution">
    <text evidence="6">The sequence shown here is derived from an EMBL/GenBank/DDBJ whole genome shotgun (WGS) entry which is preliminary data.</text>
</comment>
<keyword evidence="3" id="KW-0238">DNA-binding</keyword>
<evidence type="ECO:0000256" key="1">
    <source>
        <dbReference type="ARBA" id="ARBA00009437"/>
    </source>
</evidence>